<dbReference type="Proteomes" id="UP000677054">
    <property type="component" value="Unassembled WGS sequence"/>
</dbReference>
<dbReference type="OrthoDB" id="40334at2759"/>
<gene>
    <name evidence="4" type="ORF">DSTB1V02_LOCUS1699</name>
</gene>
<dbReference type="EMBL" id="LR899684">
    <property type="protein sequence ID" value="CAD7241719.1"/>
    <property type="molecule type" value="Genomic_DNA"/>
</dbReference>
<evidence type="ECO:0000256" key="1">
    <source>
        <dbReference type="ARBA" id="ARBA00004496"/>
    </source>
</evidence>
<comment type="subcellular location">
    <subcellularLocation>
        <location evidence="1">Cytoplasm</location>
    </subcellularLocation>
</comment>
<dbReference type="Pfam" id="PF13911">
    <property type="entry name" value="AhpC-TSA_2"/>
    <property type="match status" value="1"/>
</dbReference>
<dbReference type="PANTHER" id="PTHR28630:SF29">
    <property type="entry name" value="PROSTAMIDE_PROSTAGLANDIN F SYNTHASE"/>
    <property type="match status" value="1"/>
</dbReference>
<evidence type="ECO:0000313" key="4">
    <source>
        <dbReference type="EMBL" id="CAD7241719.1"/>
    </source>
</evidence>
<accession>A0A7R8X2Q7</accession>
<name>A0A7R8X2Q7_9CRUS</name>
<dbReference type="InterPro" id="IPR032801">
    <property type="entry name" value="PXL2A/B/C"/>
</dbReference>
<proteinExistence type="predicted"/>
<sequence>MDSIAPHLSKHDVRFVAIGLEDLGSAEFHKGNFFSGELYIDPTKKTFSDLQFKDVGLIQMLPSLFDKKARDAINKSREQKIGGDMKGDKNHYGGVLVVDKGGKLVFLYRQQHFAEFPTPEEILQSLGIS</sequence>
<keyword evidence="3" id="KW-0560">Oxidoreductase</keyword>
<dbReference type="AlphaFoldDB" id="A0A7R8X2Q7"/>
<evidence type="ECO:0000256" key="2">
    <source>
        <dbReference type="ARBA" id="ARBA00022490"/>
    </source>
</evidence>
<dbReference type="GO" id="GO:0005737">
    <property type="term" value="C:cytoplasm"/>
    <property type="evidence" value="ECO:0007669"/>
    <property type="project" value="UniProtKB-SubCell"/>
</dbReference>
<organism evidence="4">
    <name type="scientific">Darwinula stevensoni</name>
    <dbReference type="NCBI Taxonomy" id="69355"/>
    <lineage>
        <taxon>Eukaryota</taxon>
        <taxon>Metazoa</taxon>
        <taxon>Ecdysozoa</taxon>
        <taxon>Arthropoda</taxon>
        <taxon>Crustacea</taxon>
        <taxon>Oligostraca</taxon>
        <taxon>Ostracoda</taxon>
        <taxon>Podocopa</taxon>
        <taxon>Podocopida</taxon>
        <taxon>Darwinulocopina</taxon>
        <taxon>Darwinuloidea</taxon>
        <taxon>Darwinulidae</taxon>
        <taxon>Darwinula</taxon>
    </lineage>
</organism>
<dbReference type="EMBL" id="CAJPEV010000167">
    <property type="protein sequence ID" value="CAG0881724.1"/>
    <property type="molecule type" value="Genomic_DNA"/>
</dbReference>
<evidence type="ECO:0000313" key="5">
    <source>
        <dbReference type="Proteomes" id="UP000677054"/>
    </source>
</evidence>
<keyword evidence="5" id="KW-1185">Reference proteome</keyword>
<reference evidence="4" key="1">
    <citation type="submission" date="2020-11" db="EMBL/GenBank/DDBJ databases">
        <authorList>
            <person name="Tran Van P."/>
        </authorList>
    </citation>
    <scope>NUCLEOTIDE SEQUENCE</scope>
</reference>
<dbReference type="GO" id="GO:0001516">
    <property type="term" value="P:prostaglandin biosynthetic process"/>
    <property type="evidence" value="ECO:0007669"/>
    <property type="project" value="TreeGrafter"/>
</dbReference>
<dbReference type="GO" id="GO:0047017">
    <property type="term" value="F:prostaglandin F synthase activity"/>
    <property type="evidence" value="ECO:0007669"/>
    <property type="project" value="TreeGrafter"/>
</dbReference>
<evidence type="ECO:0000256" key="3">
    <source>
        <dbReference type="ARBA" id="ARBA00023002"/>
    </source>
</evidence>
<keyword evidence="2" id="KW-0963">Cytoplasm</keyword>
<dbReference type="PANTHER" id="PTHR28630">
    <property type="match status" value="1"/>
</dbReference>
<protein>
    <submittedName>
        <fullName evidence="4">Uncharacterized protein</fullName>
    </submittedName>
</protein>